<evidence type="ECO:0000259" key="7">
    <source>
        <dbReference type="Pfam" id="PF01522"/>
    </source>
</evidence>
<keyword evidence="6" id="KW-0961">Cell wall biogenesis/degradation</keyword>
<reference evidence="8 9" key="1">
    <citation type="journal article" date="2015" name="Fungal Genet. Biol.">
        <title>Evolution of novel wood decay mechanisms in Agaricales revealed by the genome sequences of Fistulina hepatica and Cylindrobasidium torrendii.</title>
        <authorList>
            <person name="Floudas D."/>
            <person name="Held B.W."/>
            <person name="Riley R."/>
            <person name="Nagy L.G."/>
            <person name="Koehler G."/>
            <person name="Ransdell A.S."/>
            <person name="Younus H."/>
            <person name="Chow J."/>
            <person name="Chiniquy J."/>
            <person name="Lipzen A."/>
            <person name="Tritt A."/>
            <person name="Sun H."/>
            <person name="Haridas S."/>
            <person name="LaButti K."/>
            <person name="Ohm R.A."/>
            <person name="Kues U."/>
            <person name="Blanchette R.A."/>
            <person name="Grigoriev I.V."/>
            <person name="Minto R.E."/>
            <person name="Hibbett D.S."/>
        </authorList>
    </citation>
    <scope>NUCLEOTIDE SEQUENCE [LARGE SCALE GENOMIC DNA]</scope>
    <source>
        <strain evidence="8 9">FP15055 ss-10</strain>
    </source>
</reference>
<dbReference type="SUPFAM" id="SSF88713">
    <property type="entry name" value="Glycoside hydrolase/deacetylase"/>
    <property type="match status" value="1"/>
</dbReference>
<protein>
    <recommendedName>
        <fullName evidence="7">NodB homology domain-containing protein</fullName>
    </recommendedName>
</protein>
<keyword evidence="3" id="KW-0325">Glycoprotein</keyword>
<evidence type="ECO:0000256" key="6">
    <source>
        <dbReference type="ARBA" id="ARBA00023316"/>
    </source>
</evidence>
<organism evidence="8 9">
    <name type="scientific">Cylindrobasidium torrendii FP15055 ss-10</name>
    <dbReference type="NCBI Taxonomy" id="1314674"/>
    <lineage>
        <taxon>Eukaryota</taxon>
        <taxon>Fungi</taxon>
        <taxon>Dikarya</taxon>
        <taxon>Basidiomycota</taxon>
        <taxon>Agaricomycotina</taxon>
        <taxon>Agaricomycetes</taxon>
        <taxon>Agaricomycetidae</taxon>
        <taxon>Agaricales</taxon>
        <taxon>Marasmiineae</taxon>
        <taxon>Physalacriaceae</taxon>
        <taxon>Cylindrobasidium</taxon>
    </lineage>
</organism>
<dbReference type="Gene3D" id="3.20.20.370">
    <property type="entry name" value="Glycoside hydrolase/deacetylase"/>
    <property type="match status" value="1"/>
</dbReference>
<dbReference type="GO" id="GO:0005886">
    <property type="term" value="C:plasma membrane"/>
    <property type="evidence" value="ECO:0007669"/>
    <property type="project" value="UniProtKB-SubCell"/>
</dbReference>
<proteinExistence type="predicted"/>
<dbReference type="PANTHER" id="PTHR47561:SF1">
    <property type="entry name" value="POLYSACCHARIDE DEACETYLASE FAMILY PROTEIN (AFU_ORTHOLOGUE AFUA_6G05030)"/>
    <property type="match status" value="1"/>
</dbReference>
<keyword evidence="4" id="KW-0472">Membrane</keyword>
<accession>A0A0D7BIM1</accession>
<sequence>GGEDSSKDITRRIFAGEIGVPRLIKLLIEETTWFIPGHSLETFPDEMAAVRIAGHEIGLHAALQDNTHENLKEMTVSQQTEVLNHTLELLTDFCGKPPVGSVAPWWEVSDCVACDLCLHAHLSFEIILTETQAHDSLPFYCRNKDAWTSINYSAKSAPERMKPLERAEQKFCANPRELVYALLSCHTV</sequence>
<evidence type="ECO:0000313" key="8">
    <source>
        <dbReference type="EMBL" id="KIY69924.1"/>
    </source>
</evidence>
<keyword evidence="3" id="KW-0336">GPI-anchor</keyword>
<dbReference type="GO" id="GO:0005975">
    <property type="term" value="P:carbohydrate metabolic process"/>
    <property type="evidence" value="ECO:0007669"/>
    <property type="project" value="InterPro"/>
</dbReference>
<dbReference type="AlphaFoldDB" id="A0A0D7BIM1"/>
<dbReference type="InterPro" id="IPR011330">
    <property type="entry name" value="Glyco_hydro/deAcase_b/a-brl"/>
</dbReference>
<dbReference type="GO" id="GO:0098552">
    <property type="term" value="C:side of membrane"/>
    <property type="evidence" value="ECO:0007669"/>
    <property type="project" value="UniProtKB-KW"/>
</dbReference>
<evidence type="ECO:0000313" key="9">
    <source>
        <dbReference type="Proteomes" id="UP000054007"/>
    </source>
</evidence>
<dbReference type="GO" id="GO:0016810">
    <property type="term" value="F:hydrolase activity, acting on carbon-nitrogen (but not peptide) bonds"/>
    <property type="evidence" value="ECO:0007669"/>
    <property type="project" value="InterPro"/>
</dbReference>
<evidence type="ECO:0000256" key="4">
    <source>
        <dbReference type="ARBA" id="ARBA00023136"/>
    </source>
</evidence>
<dbReference type="PANTHER" id="PTHR47561">
    <property type="entry name" value="POLYSACCHARIDE DEACETYLASE FAMILY PROTEIN (AFU_ORTHOLOGUE AFUA_6G05030)"/>
    <property type="match status" value="1"/>
</dbReference>
<dbReference type="EMBL" id="KN880476">
    <property type="protein sequence ID" value="KIY69924.1"/>
    <property type="molecule type" value="Genomic_DNA"/>
</dbReference>
<dbReference type="InterPro" id="IPR002509">
    <property type="entry name" value="NODB_dom"/>
</dbReference>
<evidence type="ECO:0000256" key="1">
    <source>
        <dbReference type="ARBA" id="ARBA00004609"/>
    </source>
</evidence>
<comment type="subcellular location">
    <subcellularLocation>
        <location evidence="1">Cell membrane</location>
        <topology evidence="1">Lipid-anchor</topology>
        <topology evidence="1">GPI-anchor</topology>
    </subcellularLocation>
</comment>
<name>A0A0D7BIM1_9AGAR</name>
<feature type="domain" description="NodB homology" evidence="7">
    <location>
        <begin position="31"/>
        <end position="104"/>
    </location>
</feature>
<gene>
    <name evidence="8" type="ORF">CYLTODRAFT_348560</name>
</gene>
<dbReference type="Proteomes" id="UP000054007">
    <property type="component" value="Unassembled WGS sequence"/>
</dbReference>
<dbReference type="GO" id="GO:0071555">
    <property type="term" value="P:cell wall organization"/>
    <property type="evidence" value="ECO:0007669"/>
    <property type="project" value="UniProtKB-KW"/>
</dbReference>
<evidence type="ECO:0000256" key="2">
    <source>
        <dbReference type="ARBA" id="ARBA00022475"/>
    </source>
</evidence>
<dbReference type="Pfam" id="PF01522">
    <property type="entry name" value="Polysacc_deac_1"/>
    <property type="match status" value="1"/>
</dbReference>
<evidence type="ECO:0000256" key="3">
    <source>
        <dbReference type="ARBA" id="ARBA00022622"/>
    </source>
</evidence>
<evidence type="ECO:0000256" key="5">
    <source>
        <dbReference type="ARBA" id="ARBA00023288"/>
    </source>
</evidence>
<keyword evidence="2" id="KW-1003">Cell membrane</keyword>
<feature type="non-terminal residue" evidence="8">
    <location>
        <position position="1"/>
    </location>
</feature>
<keyword evidence="5" id="KW-0449">Lipoprotein</keyword>
<keyword evidence="9" id="KW-1185">Reference proteome</keyword>
<dbReference type="OrthoDB" id="3162524at2759"/>